<sequence length="61" mass="6406">MPTDDISEAPTCPDEYDRLGDSQDACGPRGETEHCGTAAQFQFSATPGALDHLLAAKCVHG</sequence>
<dbReference type="Proteomes" id="UP000032515">
    <property type="component" value="Unassembled WGS sequence"/>
</dbReference>
<dbReference type="AlphaFoldDB" id="A0A0D7F537"/>
<reference evidence="2 3" key="1">
    <citation type="submission" date="2014-11" db="EMBL/GenBank/DDBJ databases">
        <title>Genomics and ecophysiology of heterotrophic nitrogen fixing bacteria isolated from estuarine surface water.</title>
        <authorList>
            <person name="Bentzon-Tilia M."/>
            <person name="Severin I."/>
            <person name="Hansen L.H."/>
            <person name="Riemann L."/>
        </authorList>
    </citation>
    <scope>NUCLEOTIDE SEQUENCE [LARGE SCALE GENOMIC DNA]</scope>
    <source>
        <strain evidence="2 3">BAL398</strain>
    </source>
</reference>
<organism evidence="2 3">
    <name type="scientific">Rhodopseudomonas palustris</name>
    <dbReference type="NCBI Taxonomy" id="1076"/>
    <lineage>
        <taxon>Bacteria</taxon>
        <taxon>Pseudomonadati</taxon>
        <taxon>Pseudomonadota</taxon>
        <taxon>Alphaproteobacteria</taxon>
        <taxon>Hyphomicrobiales</taxon>
        <taxon>Nitrobacteraceae</taxon>
        <taxon>Rhodopseudomonas</taxon>
    </lineage>
</organism>
<accession>A0A0D7F537</accession>
<feature type="region of interest" description="Disordered" evidence="1">
    <location>
        <begin position="1"/>
        <end position="31"/>
    </location>
</feature>
<gene>
    <name evidence="2" type="ORF">OO17_00190</name>
</gene>
<evidence type="ECO:0000313" key="2">
    <source>
        <dbReference type="EMBL" id="KIZ48193.1"/>
    </source>
</evidence>
<proteinExistence type="predicted"/>
<evidence type="ECO:0000313" key="3">
    <source>
        <dbReference type="Proteomes" id="UP000032515"/>
    </source>
</evidence>
<dbReference type="EMBL" id="JXXE01000006">
    <property type="protein sequence ID" value="KIZ48193.1"/>
    <property type="molecule type" value="Genomic_DNA"/>
</dbReference>
<name>A0A0D7F537_RHOPL</name>
<evidence type="ECO:0000256" key="1">
    <source>
        <dbReference type="SAM" id="MobiDB-lite"/>
    </source>
</evidence>
<protein>
    <submittedName>
        <fullName evidence="2">Uncharacterized protein</fullName>
    </submittedName>
</protein>
<comment type="caution">
    <text evidence="2">The sequence shown here is derived from an EMBL/GenBank/DDBJ whole genome shotgun (WGS) entry which is preliminary data.</text>
</comment>